<gene>
    <name evidence="1" type="ORF">LRA02_18730</name>
</gene>
<name>A0A512PP73_9LACO</name>
<accession>A0A512PP73</accession>
<protein>
    <submittedName>
        <fullName evidence="1">Uncharacterized protein</fullName>
    </submittedName>
</protein>
<comment type="caution">
    <text evidence="1">The sequence shown here is derived from an EMBL/GenBank/DDBJ whole genome shotgun (WGS) entry which is preliminary data.</text>
</comment>
<dbReference type="RefSeq" id="WP_054748945.1">
    <property type="nucleotide sequence ID" value="NZ_BKAM01000044.1"/>
</dbReference>
<dbReference type="Proteomes" id="UP000321569">
    <property type="component" value="Unassembled WGS sequence"/>
</dbReference>
<dbReference type="EMBL" id="BKAM01000044">
    <property type="protein sequence ID" value="GEP73005.1"/>
    <property type="molecule type" value="Genomic_DNA"/>
</dbReference>
<dbReference type="OrthoDB" id="2320252at2"/>
<organism evidence="1 2">
    <name type="scientific">Lentilactobacillus rapi</name>
    <dbReference type="NCBI Taxonomy" id="481723"/>
    <lineage>
        <taxon>Bacteria</taxon>
        <taxon>Bacillati</taxon>
        <taxon>Bacillota</taxon>
        <taxon>Bacilli</taxon>
        <taxon>Lactobacillales</taxon>
        <taxon>Lactobacillaceae</taxon>
        <taxon>Lentilactobacillus</taxon>
    </lineage>
</organism>
<proteinExistence type="predicted"/>
<dbReference type="AlphaFoldDB" id="A0A512PP73"/>
<sequence length="357" mass="41352">MANSERIFNPNEYGTEQYQQPNHRYQQQMDEQFSRRQIGYPIKGLSFDVQTVKLTSTMTQQAYKMLQNLIEAFPASQKSGPIPVVGTEKYRGVIFYDQLHLIDSTEYIVRSPLGFGYAVRKFLTVTTAPLLGSTSGEIKVTIEISPNRLLNVKEEPLIDFLNKQLLPLLTSPRLEQVSFKLDMPIISANFHAQLLDEAGAIQKVTNTLNADLEYETTRLYFADRTRSRELIITNEFQDLLTTQLLNGDSGSISSREAQWYQDHPDQRQFLTRIALRVNQPAAIKRFMRKHDWLMRDIVIDYRDSSGQQRFDGTAYATHGKDFRRSFTRMITYRLKAAQQTLKKLPYLTDEVWQNTLN</sequence>
<evidence type="ECO:0000313" key="1">
    <source>
        <dbReference type="EMBL" id="GEP73005.1"/>
    </source>
</evidence>
<reference evidence="1 2" key="1">
    <citation type="submission" date="2019-07" db="EMBL/GenBank/DDBJ databases">
        <title>Whole genome shotgun sequence of Lactobacillus rapi NBRC 109618.</title>
        <authorList>
            <person name="Hosoyama A."/>
            <person name="Uohara A."/>
            <person name="Ohji S."/>
            <person name="Ichikawa N."/>
        </authorList>
    </citation>
    <scope>NUCLEOTIDE SEQUENCE [LARGE SCALE GENOMIC DNA]</scope>
    <source>
        <strain evidence="1 2">NBRC 109618</strain>
    </source>
</reference>
<evidence type="ECO:0000313" key="2">
    <source>
        <dbReference type="Proteomes" id="UP000321569"/>
    </source>
</evidence>